<dbReference type="Gramene" id="KFK22656">
    <property type="protein sequence ID" value="KFK22656"/>
    <property type="gene ID" value="AALP_AAs60910U000300"/>
</dbReference>
<gene>
    <name evidence="1" type="ORF">AALP_AAs60910U000300</name>
</gene>
<name>A0A087FYF4_ARAAL</name>
<protein>
    <submittedName>
        <fullName evidence="1">Uncharacterized protein</fullName>
    </submittedName>
</protein>
<accession>A0A087FYF4</accession>
<evidence type="ECO:0000313" key="2">
    <source>
        <dbReference type="Proteomes" id="UP000029120"/>
    </source>
</evidence>
<evidence type="ECO:0000313" key="1">
    <source>
        <dbReference type="EMBL" id="KFK22656.1"/>
    </source>
</evidence>
<reference evidence="2" key="1">
    <citation type="journal article" date="2015" name="Nat. Plants">
        <title>Genome expansion of Arabis alpina linked with retrotransposition and reduced symmetric DNA methylation.</title>
        <authorList>
            <person name="Willing E.M."/>
            <person name="Rawat V."/>
            <person name="Mandakova T."/>
            <person name="Maumus F."/>
            <person name="James G.V."/>
            <person name="Nordstroem K.J."/>
            <person name="Becker C."/>
            <person name="Warthmann N."/>
            <person name="Chica C."/>
            <person name="Szarzynska B."/>
            <person name="Zytnicki M."/>
            <person name="Albani M.C."/>
            <person name="Kiefer C."/>
            <person name="Bergonzi S."/>
            <person name="Castaings L."/>
            <person name="Mateos J.L."/>
            <person name="Berns M.C."/>
            <person name="Bujdoso N."/>
            <person name="Piofczyk T."/>
            <person name="de Lorenzo L."/>
            <person name="Barrero-Sicilia C."/>
            <person name="Mateos I."/>
            <person name="Piednoel M."/>
            <person name="Hagmann J."/>
            <person name="Chen-Min-Tao R."/>
            <person name="Iglesias-Fernandez R."/>
            <person name="Schuster S.C."/>
            <person name="Alonso-Blanco C."/>
            <person name="Roudier F."/>
            <person name="Carbonero P."/>
            <person name="Paz-Ares J."/>
            <person name="Davis S.J."/>
            <person name="Pecinka A."/>
            <person name="Quesneville H."/>
            <person name="Colot V."/>
            <person name="Lysak M.A."/>
            <person name="Weigel D."/>
            <person name="Coupland G."/>
            <person name="Schneeberger K."/>
        </authorList>
    </citation>
    <scope>NUCLEOTIDE SEQUENCE [LARGE SCALE GENOMIC DNA]</scope>
    <source>
        <strain evidence="2">cv. Pajares</strain>
    </source>
</reference>
<sequence>MGRKWFRSKEKKNGLYFVTMMLAGENYWLGRSGDLADGKADAKEAVRVNNRDP</sequence>
<dbReference type="AlphaFoldDB" id="A0A087FYF4"/>
<keyword evidence="2" id="KW-1185">Reference proteome</keyword>
<proteinExistence type="predicted"/>
<dbReference type="EMBL" id="KL986737">
    <property type="protein sequence ID" value="KFK22656.1"/>
    <property type="molecule type" value="Genomic_DNA"/>
</dbReference>
<dbReference type="Proteomes" id="UP000029120">
    <property type="component" value="Unassembled WGS sequence"/>
</dbReference>
<organism evidence="1 2">
    <name type="scientific">Arabis alpina</name>
    <name type="common">Alpine rock-cress</name>
    <dbReference type="NCBI Taxonomy" id="50452"/>
    <lineage>
        <taxon>Eukaryota</taxon>
        <taxon>Viridiplantae</taxon>
        <taxon>Streptophyta</taxon>
        <taxon>Embryophyta</taxon>
        <taxon>Tracheophyta</taxon>
        <taxon>Spermatophyta</taxon>
        <taxon>Magnoliopsida</taxon>
        <taxon>eudicotyledons</taxon>
        <taxon>Gunneridae</taxon>
        <taxon>Pentapetalae</taxon>
        <taxon>rosids</taxon>
        <taxon>malvids</taxon>
        <taxon>Brassicales</taxon>
        <taxon>Brassicaceae</taxon>
        <taxon>Arabideae</taxon>
        <taxon>Arabis</taxon>
    </lineage>
</organism>